<dbReference type="PANTHER" id="PTHR48111">
    <property type="entry name" value="REGULATOR OF RPOS"/>
    <property type="match status" value="1"/>
</dbReference>
<keyword evidence="4" id="KW-0238">DNA-binding</keyword>
<reference evidence="8 9" key="1">
    <citation type="submission" date="2020-08" db="EMBL/GenBank/DDBJ databases">
        <title>Sphingobacterium sp. DN00404 isolated from aquaculture water.</title>
        <authorList>
            <person name="Zhang M."/>
        </authorList>
    </citation>
    <scope>NUCLEOTIDE SEQUENCE [LARGE SCALE GENOMIC DNA]</scope>
    <source>
        <strain evidence="8 9">KCTC 42746</strain>
    </source>
</reference>
<dbReference type="InterPro" id="IPR011006">
    <property type="entry name" value="CheY-like_superfamily"/>
</dbReference>
<protein>
    <submittedName>
        <fullName evidence="8">Response regulator</fullName>
    </submittedName>
</protein>
<dbReference type="Proteomes" id="UP000651112">
    <property type="component" value="Unassembled WGS sequence"/>
</dbReference>
<evidence type="ECO:0000313" key="8">
    <source>
        <dbReference type="EMBL" id="MBD1422990.1"/>
    </source>
</evidence>
<keyword evidence="3" id="KW-0805">Transcription regulation</keyword>
<evidence type="ECO:0000256" key="1">
    <source>
        <dbReference type="ARBA" id="ARBA00022553"/>
    </source>
</evidence>
<evidence type="ECO:0000256" key="3">
    <source>
        <dbReference type="ARBA" id="ARBA00023015"/>
    </source>
</evidence>
<dbReference type="Pfam" id="PF04397">
    <property type="entry name" value="LytTR"/>
    <property type="match status" value="1"/>
</dbReference>
<keyword evidence="5" id="KW-0804">Transcription</keyword>
<dbReference type="Gene3D" id="3.40.50.2300">
    <property type="match status" value="1"/>
</dbReference>
<evidence type="ECO:0000313" key="9">
    <source>
        <dbReference type="Proteomes" id="UP000651112"/>
    </source>
</evidence>
<dbReference type="Pfam" id="PF00072">
    <property type="entry name" value="Response_reg"/>
    <property type="match status" value="1"/>
</dbReference>
<dbReference type="RefSeq" id="WP_190314659.1">
    <property type="nucleotide sequence ID" value="NZ_JACNYL010000003.1"/>
</dbReference>
<name>A0ABR7XVB5_9SPHI</name>
<feature type="modified residue" description="4-aspartylphosphate" evidence="6">
    <location>
        <position position="54"/>
    </location>
</feature>
<evidence type="ECO:0000256" key="2">
    <source>
        <dbReference type="ARBA" id="ARBA00023012"/>
    </source>
</evidence>
<proteinExistence type="predicted"/>
<dbReference type="EMBL" id="JACNYL010000003">
    <property type="protein sequence ID" value="MBD1422990.1"/>
    <property type="molecule type" value="Genomic_DNA"/>
</dbReference>
<dbReference type="InterPro" id="IPR001789">
    <property type="entry name" value="Sig_transdc_resp-reg_receiver"/>
</dbReference>
<evidence type="ECO:0000256" key="5">
    <source>
        <dbReference type="ARBA" id="ARBA00023163"/>
    </source>
</evidence>
<organism evidence="8 9">
    <name type="scientific">Sphingobacterium chuzhouense</name>
    <dbReference type="NCBI Taxonomy" id="1742264"/>
    <lineage>
        <taxon>Bacteria</taxon>
        <taxon>Pseudomonadati</taxon>
        <taxon>Bacteroidota</taxon>
        <taxon>Sphingobacteriia</taxon>
        <taxon>Sphingobacteriales</taxon>
        <taxon>Sphingobacteriaceae</taxon>
        <taxon>Sphingobacterium</taxon>
    </lineage>
</organism>
<evidence type="ECO:0000256" key="6">
    <source>
        <dbReference type="PROSITE-ProRule" id="PRU00169"/>
    </source>
</evidence>
<dbReference type="SUPFAM" id="SSF52172">
    <property type="entry name" value="CheY-like"/>
    <property type="match status" value="1"/>
</dbReference>
<dbReference type="SMART" id="SM00850">
    <property type="entry name" value="LytTR"/>
    <property type="match status" value="1"/>
</dbReference>
<dbReference type="PANTHER" id="PTHR48111:SF1">
    <property type="entry name" value="TWO-COMPONENT RESPONSE REGULATOR ORR33"/>
    <property type="match status" value="1"/>
</dbReference>
<keyword evidence="9" id="KW-1185">Reference proteome</keyword>
<evidence type="ECO:0000259" key="7">
    <source>
        <dbReference type="PROSITE" id="PS50110"/>
    </source>
</evidence>
<dbReference type="Gene3D" id="2.40.50.1020">
    <property type="entry name" value="LytTr DNA-binding domain"/>
    <property type="match status" value="1"/>
</dbReference>
<gene>
    <name evidence="8" type="ORF">H8B21_15575</name>
</gene>
<dbReference type="PROSITE" id="PS50110">
    <property type="entry name" value="RESPONSE_REGULATORY"/>
    <property type="match status" value="1"/>
</dbReference>
<evidence type="ECO:0000256" key="4">
    <source>
        <dbReference type="ARBA" id="ARBA00023125"/>
    </source>
</evidence>
<sequence>MIKCVLLDDELPMLGYLQALCREFDDVEVVKSYNNPLKFLEDVDNLDFDTCILDINMPGINGLELATRLEGKAIIFSTAYKEYAAEAFDLDAVDYVRKPYQIERLEKAFGKAQIWLSNKIHTNPVYVELNTNFGKSRLNTNDIAYIVVAENDRRDKEIWFKGGQTLLAKNITFDDILERFPQGQFCKINRKTVIALHAVKHYTIQTVSCEIVPLKTPRQFKLSEQYREQFMSLLPG</sequence>
<keyword evidence="1 6" id="KW-0597">Phosphoprotein</keyword>
<feature type="domain" description="Response regulatory" evidence="7">
    <location>
        <begin position="3"/>
        <end position="113"/>
    </location>
</feature>
<dbReference type="InterPro" id="IPR007492">
    <property type="entry name" value="LytTR_DNA-bd_dom"/>
</dbReference>
<comment type="caution">
    <text evidence="8">The sequence shown here is derived from an EMBL/GenBank/DDBJ whole genome shotgun (WGS) entry which is preliminary data.</text>
</comment>
<accession>A0ABR7XVB5</accession>
<dbReference type="InterPro" id="IPR039420">
    <property type="entry name" value="WalR-like"/>
</dbReference>
<keyword evidence="2" id="KW-0902">Two-component regulatory system</keyword>
<dbReference type="SMART" id="SM00448">
    <property type="entry name" value="REC"/>
    <property type="match status" value="1"/>
</dbReference>